<dbReference type="eggNOG" id="ENOG5032FA9">
    <property type="taxonomic scope" value="Bacteria"/>
</dbReference>
<dbReference type="Pfam" id="PF24752">
    <property type="entry name" value="DUF7697"/>
    <property type="match status" value="1"/>
</dbReference>
<dbReference type="EMBL" id="CP002826">
    <property type="protein sequence ID" value="AEI07797.1"/>
    <property type="molecule type" value="Genomic_DNA"/>
</dbReference>
<dbReference type="Proteomes" id="UP000007730">
    <property type="component" value="Chromosome"/>
</dbReference>
<sequence>MLRRAAGQVRVAPGGIYAVDFGAVLLLADAMGALTPLLVEVLPEIEPIIVRSYAHDRD</sequence>
<evidence type="ECO:0000313" key="2">
    <source>
        <dbReference type="Proteomes" id="UP000007730"/>
    </source>
</evidence>
<dbReference type="KEGG" id="oca:OCAR_4838"/>
<proteinExistence type="predicted"/>
<evidence type="ECO:0000313" key="1">
    <source>
        <dbReference type="EMBL" id="AEI07797.1"/>
    </source>
</evidence>
<dbReference type="InterPro" id="IPR056114">
    <property type="entry name" value="DUF7697"/>
</dbReference>
<accession>B6JDP5</accession>
<dbReference type="STRING" id="504832.OCA5_c31130"/>
<dbReference type="KEGG" id="ocg:OCA5_c31130"/>
<dbReference type="HOGENOM" id="CLU_191534_0_0_5"/>
<name>B6JDP5_AFIC5</name>
<dbReference type="AlphaFoldDB" id="B6JDP5"/>
<keyword evidence="2" id="KW-1185">Reference proteome</keyword>
<protein>
    <submittedName>
        <fullName evidence="1">Uncharacterized protein</fullName>
    </submittedName>
</protein>
<gene>
    <name evidence="1" type="ordered locus">OCA5_c31130</name>
</gene>
<organism evidence="1 2">
    <name type="scientific">Afipia carboxidovorans (strain ATCC 49405 / DSM 1227 / KCTC 32145 / OM5)</name>
    <name type="common">Oligotropha carboxidovorans</name>
    <dbReference type="NCBI Taxonomy" id="504832"/>
    <lineage>
        <taxon>Bacteria</taxon>
        <taxon>Pseudomonadati</taxon>
        <taxon>Pseudomonadota</taxon>
        <taxon>Alphaproteobacteria</taxon>
        <taxon>Hyphomicrobiales</taxon>
        <taxon>Nitrobacteraceae</taxon>
        <taxon>Afipia</taxon>
    </lineage>
</organism>
<reference evidence="1 2" key="1">
    <citation type="journal article" date="2011" name="J. Bacteriol.">
        <title>Complete genome sequences of the chemolithoautotrophic Oligotropha carboxidovorans strains OM4 and OM5.</title>
        <authorList>
            <person name="Volland S."/>
            <person name="Rachinger M."/>
            <person name="Strittmatter A."/>
            <person name="Daniel R."/>
            <person name="Gottschalk G."/>
            <person name="Meyer O."/>
        </authorList>
    </citation>
    <scope>NUCLEOTIDE SEQUENCE [LARGE SCALE GENOMIC DNA]</scope>
    <source>
        <strain evidence="2">ATCC 49405 / DSM 1227 / KCTC 32145 / OM5</strain>
    </source>
</reference>